<dbReference type="PANTHER" id="PTHR23517:SF2">
    <property type="entry name" value="MULTIDRUG RESISTANCE PROTEIN MDTH"/>
    <property type="match status" value="1"/>
</dbReference>
<evidence type="ECO:0000256" key="8">
    <source>
        <dbReference type="SAM" id="Phobius"/>
    </source>
</evidence>
<evidence type="ECO:0000259" key="10">
    <source>
        <dbReference type="PROSITE" id="PS50850"/>
    </source>
</evidence>
<evidence type="ECO:0000256" key="1">
    <source>
        <dbReference type="ARBA" id="ARBA00004651"/>
    </source>
</evidence>
<sequence length="406" mass="40571">MYAPVALSGIGLGAVAPVLPLSALALGASPAQAAMVLTLETVGSLGASLPASVFTARVGERVAMTSSALFSAVLLALMAGCSQLWALMVLVLLLGAGMVVFGLARQTYLTEAVPASHRARALSTLSGVMRVGMFVGPLSGAGLLGVAGRPAVFALAAGSMAVTAGLSWLLPPLPVGARSVSSSAGPGAEPGEVAGSGEGPSGRVRIVEVVRDHRWFYATSGVGILLLAAVRSARQSVVPLWGHHLGLQDAEISLIVALSWGVDTLLFYPGGWLMDRYGRRAAAVPMAAVMTVAFALLPLADGFSTLVAAAALVAVGNGLGSGIVMTISADASPDRGRPQFLGVCRFLSELGAVGGPGAVAVSTAVVSLSVGIWVVSALALACGVVFAFSLSGRRGGVVGGPTRVSP</sequence>
<evidence type="ECO:0000256" key="6">
    <source>
        <dbReference type="ARBA" id="ARBA00022989"/>
    </source>
</evidence>
<dbReference type="Pfam" id="PF07690">
    <property type="entry name" value="MFS_1"/>
    <property type="match status" value="1"/>
</dbReference>
<feature type="chain" id="PRO_5003898040" evidence="9">
    <location>
        <begin position="34"/>
        <end position="406"/>
    </location>
</feature>
<comment type="caution">
    <text evidence="11">The sequence shown here is derived from an EMBL/GenBank/DDBJ whole genome shotgun (WGS) entry which is preliminary data.</text>
</comment>
<feature type="transmembrane region" description="Helical" evidence="8">
    <location>
        <begin position="281"/>
        <end position="300"/>
    </location>
</feature>
<dbReference type="AlphaFoldDB" id="K6VNL0"/>
<proteinExistence type="inferred from homology"/>
<keyword evidence="9" id="KW-0732">Signal</keyword>
<feature type="transmembrane region" description="Helical" evidence="8">
    <location>
        <begin position="151"/>
        <end position="170"/>
    </location>
</feature>
<keyword evidence="4" id="KW-1003">Cell membrane</keyword>
<feature type="transmembrane region" description="Helical" evidence="8">
    <location>
        <begin position="125"/>
        <end position="145"/>
    </location>
</feature>
<dbReference type="InterPro" id="IPR050171">
    <property type="entry name" value="MFS_Transporters"/>
</dbReference>
<feature type="signal peptide" evidence="9">
    <location>
        <begin position="1"/>
        <end position="33"/>
    </location>
</feature>
<keyword evidence="7 8" id="KW-0472">Membrane</keyword>
<feature type="transmembrane region" description="Helical" evidence="8">
    <location>
        <begin position="215"/>
        <end position="232"/>
    </location>
</feature>
<feature type="transmembrane region" description="Helical" evidence="8">
    <location>
        <begin position="252"/>
        <end position="269"/>
    </location>
</feature>
<dbReference type="InterPro" id="IPR011701">
    <property type="entry name" value="MFS"/>
</dbReference>
<feature type="transmembrane region" description="Helical" evidence="8">
    <location>
        <begin position="370"/>
        <end position="390"/>
    </location>
</feature>
<reference evidence="11 12" key="1">
    <citation type="submission" date="2012-08" db="EMBL/GenBank/DDBJ databases">
        <title>Whole genome shotgun sequence of Austwickia chelonae NBRC 105200.</title>
        <authorList>
            <person name="Yoshida I."/>
            <person name="Hosoyama A."/>
            <person name="Tsuchikane K."/>
            <person name="Katsumata H."/>
            <person name="Ando Y."/>
            <person name="Ohji S."/>
            <person name="Hamada M."/>
            <person name="Tamura T."/>
            <person name="Yamazoe A."/>
            <person name="Yamazaki S."/>
            <person name="Fujita N."/>
        </authorList>
    </citation>
    <scope>NUCLEOTIDE SEQUENCE [LARGE SCALE GENOMIC DNA]</scope>
    <source>
        <strain evidence="11 12">NBRC 105200</strain>
    </source>
</reference>
<dbReference type="eggNOG" id="COG2814">
    <property type="taxonomic scope" value="Bacteria"/>
</dbReference>
<dbReference type="PROSITE" id="PS50850">
    <property type="entry name" value="MFS"/>
    <property type="match status" value="1"/>
</dbReference>
<feature type="transmembrane region" description="Helical" evidence="8">
    <location>
        <begin position="306"/>
        <end position="328"/>
    </location>
</feature>
<dbReference type="PROSITE" id="PS00216">
    <property type="entry name" value="SUGAR_TRANSPORT_1"/>
    <property type="match status" value="1"/>
</dbReference>
<keyword evidence="6 8" id="KW-1133">Transmembrane helix</keyword>
<dbReference type="STRING" id="100225.SAMN05421595_2106"/>
<evidence type="ECO:0000256" key="2">
    <source>
        <dbReference type="ARBA" id="ARBA00007520"/>
    </source>
</evidence>
<dbReference type="EMBL" id="BAGZ01000004">
    <property type="protein sequence ID" value="GAB76970.1"/>
    <property type="molecule type" value="Genomic_DNA"/>
</dbReference>
<dbReference type="SUPFAM" id="SSF103473">
    <property type="entry name" value="MFS general substrate transporter"/>
    <property type="match status" value="1"/>
</dbReference>
<organism evidence="11 12">
    <name type="scientific">Austwickia chelonae NBRC 105200</name>
    <dbReference type="NCBI Taxonomy" id="1184607"/>
    <lineage>
        <taxon>Bacteria</taxon>
        <taxon>Bacillati</taxon>
        <taxon>Actinomycetota</taxon>
        <taxon>Actinomycetes</taxon>
        <taxon>Micrococcales</taxon>
        <taxon>Dermatophilaceae</taxon>
        <taxon>Austwickia</taxon>
    </lineage>
</organism>
<dbReference type="InterPro" id="IPR020846">
    <property type="entry name" value="MFS_dom"/>
</dbReference>
<dbReference type="GO" id="GO:0005886">
    <property type="term" value="C:plasma membrane"/>
    <property type="evidence" value="ECO:0007669"/>
    <property type="project" value="UniProtKB-SubCell"/>
</dbReference>
<evidence type="ECO:0000256" key="4">
    <source>
        <dbReference type="ARBA" id="ARBA00022475"/>
    </source>
</evidence>
<dbReference type="InterPro" id="IPR036259">
    <property type="entry name" value="MFS_trans_sf"/>
</dbReference>
<accession>K6VNL0</accession>
<dbReference type="PRINTS" id="PR01035">
    <property type="entry name" value="TCRTETA"/>
</dbReference>
<keyword evidence="3" id="KW-0813">Transport</keyword>
<evidence type="ECO:0000256" key="7">
    <source>
        <dbReference type="ARBA" id="ARBA00023136"/>
    </source>
</evidence>
<name>K6VNL0_9MICO</name>
<keyword evidence="12" id="KW-1185">Reference proteome</keyword>
<feature type="domain" description="Major facilitator superfamily (MFS) profile" evidence="10">
    <location>
        <begin position="1"/>
        <end position="394"/>
    </location>
</feature>
<feature type="transmembrane region" description="Helical" evidence="8">
    <location>
        <begin position="85"/>
        <end position="104"/>
    </location>
</feature>
<evidence type="ECO:0000256" key="3">
    <source>
        <dbReference type="ARBA" id="ARBA00022448"/>
    </source>
</evidence>
<comment type="similarity">
    <text evidence="2">Belongs to the major facilitator superfamily. TCR/Tet family.</text>
</comment>
<dbReference type="Gene3D" id="1.20.1250.20">
    <property type="entry name" value="MFS general substrate transporter like domains"/>
    <property type="match status" value="2"/>
</dbReference>
<evidence type="ECO:0000313" key="11">
    <source>
        <dbReference type="EMBL" id="GAB76970.1"/>
    </source>
</evidence>
<feature type="transmembrane region" description="Helical" evidence="8">
    <location>
        <begin position="340"/>
        <end position="364"/>
    </location>
</feature>
<dbReference type="PANTHER" id="PTHR23517">
    <property type="entry name" value="RESISTANCE PROTEIN MDTM, PUTATIVE-RELATED-RELATED"/>
    <property type="match status" value="1"/>
</dbReference>
<keyword evidence="5 8" id="KW-0812">Transmembrane</keyword>
<dbReference type="InterPro" id="IPR005829">
    <property type="entry name" value="Sugar_transporter_CS"/>
</dbReference>
<dbReference type="InterPro" id="IPR001958">
    <property type="entry name" value="Tet-R_TetA/multi-R_MdtG-like"/>
</dbReference>
<protein>
    <submittedName>
        <fullName evidence="11">Putative major facilitator superfamily transporter</fullName>
    </submittedName>
</protein>
<dbReference type="GO" id="GO:0022857">
    <property type="term" value="F:transmembrane transporter activity"/>
    <property type="evidence" value="ECO:0007669"/>
    <property type="project" value="InterPro"/>
</dbReference>
<dbReference type="Proteomes" id="UP000008495">
    <property type="component" value="Unassembled WGS sequence"/>
</dbReference>
<feature type="transmembrane region" description="Helical" evidence="8">
    <location>
        <begin position="37"/>
        <end position="55"/>
    </location>
</feature>
<evidence type="ECO:0000313" key="12">
    <source>
        <dbReference type="Proteomes" id="UP000008495"/>
    </source>
</evidence>
<evidence type="ECO:0000256" key="5">
    <source>
        <dbReference type="ARBA" id="ARBA00022692"/>
    </source>
</evidence>
<feature type="transmembrane region" description="Helical" evidence="8">
    <location>
        <begin position="62"/>
        <end position="79"/>
    </location>
</feature>
<gene>
    <name evidence="11" type="ORF">AUCHE_04_00100</name>
</gene>
<comment type="subcellular location">
    <subcellularLocation>
        <location evidence="1">Cell membrane</location>
        <topology evidence="1">Multi-pass membrane protein</topology>
    </subcellularLocation>
</comment>
<evidence type="ECO:0000256" key="9">
    <source>
        <dbReference type="SAM" id="SignalP"/>
    </source>
</evidence>